<comment type="caution">
    <text evidence="1">The sequence shown here is derived from an EMBL/GenBank/DDBJ whole genome shotgun (WGS) entry which is preliminary data.</text>
</comment>
<accession>A0A8S1RID3</accession>
<dbReference type="Proteomes" id="UP000692954">
    <property type="component" value="Unassembled WGS sequence"/>
</dbReference>
<organism evidence="1 2">
    <name type="scientific">Paramecium sonneborni</name>
    <dbReference type="NCBI Taxonomy" id="65129"/>
    <lineage>
        <taxon>Eukaryota</taxon>
        <taxon>Sar</taxon>
        <taxon>Alveolata</taxon>
        <taxon>Ciliophora</taxon>
        <taxon>Intramacronucleata</taxon>
        <taxon>Oligohymenophorea</taxon>
        <taxon>Peniculida</taxon>
        <taxon>Parameciidae</taxon>
        <taxon>Paramecium</taxon>
    </lineage>
</organism>
<reference evidence="1" key="1">
    <citation type="submission" date="2021-01" db="EMBL/GenBank/DDBJ databases">
        <authorList>
            <consortium name="Genoscope - CEA"/>
            <person name="William W."/>
        </authorList>
    </citation>
    <scope>NUCLEOTIDE SEQUENCE</scope>
</reference>
<dbReference type="EMBL" id="CAJJDN010000181">
    <property type="protein sequence ID" value="CAD8127908.1"/>
    <property type="molecule type" value="Genomic_DNA"/>
</dbReference>
<evidence type="ECO:0000313" key="2">
    <source>
        <dbReference type="Proteomes" id="UP000692954"/>
    </source>
</evidence>
<gene>
    <name evidence="1" type="ORF">PSON_ATCC_30995.1.T1810035</name>
</gene>
<sequence length="105" mass="12776">MENLQNSNHYHQKIPTFAGLPQENEIILYEQNNQNMMAIWKVNCIQCNQLMENRLFLINLNLQYLFQLRFNQQQIKQILLQYTPNIIKIIQSFHFYQLNFKIQVS</sequence>
<protein>
    <submittedName>
        <fullName evidence="1">Uncharacterized protein</fullName>
    </submittedName>
</protein>
<evidence type="ECO:0000313" key="1">
    <source>
        <dbReference type="EMBL" id="CAD8127908.1"/>
    </source>
</evidence>
<proteinExistence type="predicted"/>
<keyword evidence="2" id="KW-1185">Reference proteome</keyword>
<name>A0A8S1RID3_9CILI</name>
<dbReference type="AlphaFoldDB" id="A0A8S1RID3"/>